<feature type="compositionally biased region" description="Pro residues" evidence="1">
    <location>
        <begin position="20"/>
        <end position="32"/>
    </location>
</feature>
<accession>A0A5B7G9T2</accession>
<proteinExistence type="predicted"/>
<feature type="region of interest" description="Disordered" evidence="1">
    <location>
        <begin position="1"/>
        <end position="32"/>
    </location>
</feature>
<dbReference type="AlphaFoldDB" id="A0A5B7G9T2"/>
<comment type="caution">
    <text evidence="2">The sequence shown here is derived from an EMBL/GenBank/DDBJ whole genome shotgun (WGS) entry which is preliminary data.</text>
</comment>
<reference evidence="2 3" key="1">
    <citation type="submission" date="2019-05" db="EMBL/GenBank/DDBJ databases">
        <title>Another draft genome of Portunus trituberculatus and its Hox gene families provides insights of decapod evolution.</title>
        <authorList>
            <person name="Jeong J.-H."/>
            <person name="Song I."/>
            <person name="Kim S."/>
            <person name="Choi T."/>
            <person name="Kim D."/>
            <person name="Ryu S."/>
            <person name="Kim W."/>
        </authorList>
    </citation>
    <scope>NUCLEOTIDE SEQUENCE [LARGE SCALE GENOMIC DNA]</scope>
    <source>
        <tissue evidence="2">Muscle</tissue>
    </source>
</reference>
<sequence>MMRCRQVDKDELINTGNPRPSLPTSPFPPPIPVHRTTTCFSTTTKTTTTAATATHANLNAP</sequence>
<evidence type="ECO:0000313" key="2">
    <source>
        <dbReference type="EMBL" id="MPC54246.1"/>
    </source>
</evidence>
<evidence type="ECO:0000313" key="3">
    <source>
        <dbReference type="Proteomes" id="UP000324222"/>
    </source>
</evidence>
<dbReference type="Proteomes" id="UP000324222">
    <property type="component" value="Unassembled WGS sequence"/>
</dbReference>
<protein>
    <submittedName>
        <fullName evidence="2">Uncharacterized protein</fullName>
    </submittedName>
</protein>
<evidence type="ECO:0000256" key="1">
    <source>
        <dbReference type="SAM" id="MobiDB-lite"/>
    </source>
</evidence>
<dbReference type="EMBL" id="VSRR010012212">
    <property type="protein sequence ID" value="MPC54246.1"/>
    <property type="molecule type" value="Genomic_DNA"/>
</dbReference>
<gene>
    <name evidence="2" type="ORF">E2C01_048156</name>
</gene>
<keyword evidence="3" id="KW-1185">Reference proteome</keyword>
<organism evidence="2 3">
    <name type="scientific">Portunus trituberculatus</name>
    <name type="common">Swimming crab</name>
    <name type="synonym">Neptunus trituberculatus</name>
    <dbReference type="NCBI Taxonomy" id="210409"/>
    <lineage>
        <taxon>Eukaryota</taxon>
        <taxon>Metazoa</taxon>
        <taxon>Ecdysozoa</taxon>
        <taxon>Arthropoda</taxon>
        <taxon>Crustacea</taxon>
        <taxon>Multicrustacea</taxon>
        <taxon>Malacostraca</taxon>
        <taxon>Eumalacostraca</taxon>
        <taxon>Eucarida</taxon>
        <taxon>Decapoda</taxon>
        <taxon>Pleocyemata</taxon>
        <taxon>Brachyura</taxon>
        <taxon>Eubrachyura</taxon>
        <taxon>Portunoidea</taxon>
        <taxon>Portunidae</taxon>
        <taxon>Portuninae</taxon>
        <taxon>Portunus</taxon>
    </lineage>
</organism>
<name>A0A5B7G9T2_PORTR</name>
<feature type="compositionally biased region" description="Basic and acidic residues" evidence="1">
    <location>
        <begin position="1"/>
        <end position="12"/>
    </location>
</feature>